<gene>
    <name evidence="2" type="ORF">BXT93_21080</name>
    <name evidence="1" type="ORF">GQA06_00395</name>
</gene>
<comment type="caution">
    <text evidence="2">The sequence shown here is derived from an EMBL/GenBank/DDBJ whole genome shotgun (WGS) entry which is preliminary data.</text>
</comment>
<dbReference type="Pfam" id="PF14549">
    <property type="entry name" value="P22_Cro"/>
    <property type="match status" value="1"/>
</dbReference>
<evidence type="ECO:0000313" key="2">
    <source>
        <dbReference type="EMBL" id="ONG32103.1"/>
    </source>
</evidence>
<protein>
    <submittedName>
        <fullName evidence="2">Uncharacterized protein</fullName>
    </submittedName>
</protein>
<dbReference type="EMBL" id="MTPS01000379">
    <property type="protein sequence ID" value="ONG32103.1"/>
    <property type="molecule type" value="Genomic_DNA"/>
</dbReference>
<dbReference type="Proteomes" id="UP000188967">
    <property type="component" value="Unassembled WGS sequence"/>
</dbReference>
<dbReference type="Proteomes" id="UP000430387">
    <property type="component" value="Unassembled WGS sequence"/>
</dbReference>
<organism evidence="2 3">
    <name type="scientific">Escherichia coli</name>
    <dbReference type="NCBI Taxonomy" id="562"/>
    <lineage>
        <taxon>Bacteria</taxon>
        <taxon>Pseudomonadati</taxon>
        <taxon>Pseudomonadota</taxon>
        <taxon>Gammaproteobacteria</taxon>
        <taxon>Enterobacterales</taxon>
        <taxon>Enterobacteriaceae</taxon>
        <taxon>Escherichia</taxon>
    </lineage>
</organism>
<proteinExistence type="predicted"/>
<sequence>MKTETVISFFGSKTATAKVLGISQVAVTRWGATVPEKRAARLDHITNGALKYDPTFYDVPKHEKA</sequence>
<dbReference type="GO" id="GO:0003677">
    <property type="term" value="F:DNA binding"/>
    <property type="evidence" value="ECO:0007669"/>
    <property type="project" value="InterPro"/>
</dbReference>
<evidence type="ECO:0000313" key="1">
    <source>
        <dbReference type="EMBL" id="MWR12305.1"/>
    </source>
</evidence>
<evidence type="ECO:0000313" key="3">
    <source>
        <dbReference type="Proteomes" id="UP000188967"/>
    </source>
</evidence>
<dbReference type="RefSeq" id="WP_000846364.1">
    <property type="nucleotide sequence ID" value="NZ_BDOU01000001.1"/>
</dbReference>
<accession>A0A1V2G9F3</accession>
<dbReference type="Gene3D" id="1.10.260.40">
    <property type="entry name" value="lambda repressor-like DNA-binding domains"/>
    <property type="match status" value="1"/>
</dbReference>
<dbReference type="SUPFAM" id="SSF47413">
    <property type="entry name" value="lambda repressor-like DNA-binding domains"/>
    <property type="match status" value="1"/>
</dbReference>
<reference evidence="2 3" key="1">
    <citation type="submission" date="2017-01" db="EMBL/GenBank/DDBJ databases">
        <title>Draft genome sequence of an E. coli strain isolated from human, in Amazon, Brazil.</title>
        <authorList>
            <person name="Moura Q."/>
            <person name="Fernandes M.R."/>
            <person name="Cerdeira L."/>
            <person name="Vianello M."/>
            <person name="Souza T.A."/>
            <person name="Ienne S."/>
            <person name="Lincopan N."/>
        </authorList>
    </citation>
    <scope>NUCLEOTIDE SEQUENCE [LARGE SCALE GENOMIC DNA]</scope>
    <source>
        <strain evidence="2 3">ICBEcBL-II-13</strain>
    </source>
</reference>
<reference evidence="1 4" key="2">
    <citation type="submission" date="2019-12" db="EMBL/GenBank/DDBJ databases">
        <title>Enteriobacteria Tanzani isolates_8377-8380.</title>
        <authorList>
            <person name="Subbiah M."/>
            <person name="Call D."/>
        </authorList>
    </citation>
    <scope>NUCLEOTIDE SEQUENCE [LARGE SCALE GENOMIC DNA]</scope>
    <source>
        <strain evidence="1 4">8380wG1</strain>
    </source>
</reference>
<evidence type="ECO:0000313" key="4">
    <source>
        <dbReference type="Proteomes" id="UP000430387"/>
    </source>
</evidence>
<dbReference type="InterPro" id="IPR010982">
    <property type="entry name" value="Lambda_DNA-bd_dom_sf"/>
</dbReference>
<dbReference type="AlphaFoldDB" id="A0A1V2G9F3"/>
<dbReference type="EMBL" id="WTQJ01000002">
    <property type="protein sequence ID" value="MWR12305.1"/>
    <property type="molecule type" value="Genomic_DNA"/>
</dbReference>
<name>A0A1V2G9F3_ECOLX</name>